<dbReference type="Gene3D" id="3.40.50.300">
    <property type="entry name" value="P-loop containing nucleotide triphosphate hydrolases"/>
    <property type="match status" value="1"/>
</dbReference>
<evidence type="ECO:0000256" key="5">
    <source>
        <dbReference type="ARBA" id="ARBA00022741"/>
    </source>
</evidence>
<evidence type="ECO:0000256" key="11">
    <source>
        <dbReference type="SAM" id="Phobius"/>
    </source>
</evidence>
<evidence type="ECO:0000313" key="14">
    <source>
        <dbReference type="EMBL" id="MBK6972770.1"/>
    </source>
</evidence>
<dbReference type="InterPro" id="IPR039421">
    <property type="entry name" value="Type_1_exporter"/>
</dbReference>
<evidence type="ECO:0000256" key="2">
    <source>
        <dbReference type="ARBA" id="ARBA00022448"/>
    </source>
</evidence>
<evidence type="ECO:0000256" key="6">
    <source>
        <dbReference type="ARBA" id="ARBA00022840"/>
    </source>
</evidence>
<dbReference type="GO" id="GO:0016887">
    <property type="term" value="F:ATP hydrolysis activity"/>
    <property type="evidence" value="ECO:0007669"/>
    <property type="project" value="InterPro"/>
</dbReference>
<comment type="subcellular location">
    <subcellularLocation>
        <location evidence="1">Cell membrane</location>
        <topology evidence="1">Multi-pass membrane protein</topology>
    </subcellularLocation>
</comment>
<evidence type="ECO:0000256" key="9">
    <source>
        <dbReference type="ARBA" id="ARBA00023136"/>
    </source>
</evidence>
<dbReference type="PANTHER" id="PTHR43394">
    <property type="entry name" value="ATP-DEPENDENT PERMEASE MDL1, MITOCHONDRIAL"/>
    <property type="match status" value="1"/>
</dbReference>
<gene>
    <name evidence="14" type="ORF">IPH26_07375</name>
</gene>
<dbReference type="PROSITE" id="PS50929">
    <property type="entry name" value="ABC_TM1F"/>
    <property type="match status" value="1"/>
</dbReference>
<dbReference type="SUPFAM" id="SSF90123">
    <property type="entry name" value="ABC transporter transmembrane region"/>
    <property type="match status" value="1"/>
</dbReference>
<dbReference type="GO" id="GO:0005524">
    <property type="term" value="F:ATP binding"/>
    <property type="evidence" value="ECO:0007669"/>
    <property type="project" value="UniProtKB-KW"/>
</dbReference>
<dbReference type="Proteomes" id="UP000807785">
    <property type="component" value="Unassembled WGS sequence"/>
</dbReference>
<comment type="caution">
    <text evidence="14">The sequence shown here is derived from an EMBL/GenBank/DDBJ whole genome shotgun (WGS) entry which is preliminary data.</text>
</comment>
<evidence type="ECO:0000256" key="8">
    <source>
        <dbReference type="ARBA" id="ARBA00023055"/>
    </source>
</evidence>
<organism evidence="14 15">
    <name type="scientific">Candidatus Methylophosphatis roskildensis</name>
    <dbReference type="NCBI Taxonomy" id="2899263"/>
    <lineage>
        <taxon>Bacteria</taxon>
        <taxon>Pseudomonadati</taxon>
        <taxon>Pseudomonadota</taxon>
        <taxon>Betaproteobacteria</taxon>
        <taxon>Nitrosomonadales</taxon>
        <taxon>Sterolibacteriaceae</taxon>
        <taxon>Candidatus Methylophosphatis</taxon>
    </lineage>
</organism>
<evidence type="ECO:0000256" key="10">
    <source>
        <dbReference type="SAM" id="MobiDB-lite"/>
    </source>
</evidence>
<dbReference type="SUPFAM" id="SSF52540">
    <property type="entry name" value="P-loop containing nucleoside triphosphate hydrolases"/>
    <property type="match status" value="1"/>
</dbReference>
<dbReference type="EMBL" id="JADJEV010000003">
    <property type="protein sequence ID" value="MBK6972770.1"/>
    <property type="molecule type" value="Genomic_DNA"/>
</dbReference>
<keyword evidence="9 11" id="KW-0472">Membrane</keyword>
<feature type="compositionally biased region" description="Basic and acidic residues" evidence="10">
    <location>
        <begin position="609"/>
        <end position="619"/>
    </location>
</feature>
<evidence type="ECO:0000313" key="15">
    <source>
        <dbReference type="Proteomes" id="UP000807785"/>
    </source>
</evidence>
<dbReference type="Gene3D" id="1.20.1560.10">
    <property type="entry name" value="ABC transporter type 1, transmembrane domain"/>
    <property type="match status" value="1"/>
</dbReference>
<dbReference type="Pfam" id="PF00005">
    <property type="entry name" value="ABC_tran"/>
    <property type="match status" value="1"/>
</dbReference>
<feature type="domain" description="ABC transmembrane type-1" evidence="13">
    <location>
        <begin position="35"/>
        <end position="322"/>
    </location>
</feature>
<feature type="domain" description="ABC transporter" evidence="12">
    <location>
        <begin position="357"/>
        <end position="597"/>
    </location>
</feature>
<dbReference type="GO" id="GO:0015421">
    <property type="term" value="F:ABC-type oligopeptide transporter activity"/>
    <property type="evidence" value="ECO:0007669"/>
    <property type="project" value="TreeGrafter"/>
</dbReference>
<feature type="transmembrane region" description="Helical" evidence="11">
    <location>
        <begin position="163"/>
        <end position="190"/>
    </location>
</feature>
<evidence type="ECO:0000256" key="1">
    <source>
        <dbReference type="ARBA" id="ARBA00004651"/>
    </source>
</evidence>
<dbReference type="GO" id="GO:0005886">
    <property type="term" value="C:plasma membrane"/>
    <property type="evidence" value="ECO:0007669"/>
    <property type="project" value="UniProtKB-SubCell"/>
</dbReference>
<keyword evidence="2" id="KW-0813">Transport</keyword>
<dbReference type="PROSITE" id="PS50893">
    <property type="entry name" value="ABC_TRANSPORTER_2"/>
    <property type="match status" value="1"/>
</dbReference>
<evidence type="ECO:0000259" key="12">
    <source>
        <dbReference type="PROSITE" id="PS50893"/>
    </source>
</evidence>
<keyword evidence="7 11" id="KW-1133">Transmembrane helix</keyword>
<accession>A0A9D7E4I3</accession>
<dbReference type="InterPro" id="IPR003593">
    <property type="entry name" value="AAA+_ATPase"/>
</dbReference>
<dbReference type="PANTHER" id="PTHR43394:SF1">
    <property type="entry name" value="ATP-BINDING CASSETTE SUB-FAMILY B MEMBER 10, MITOCHONDRIAL"/>
    <property type="match status" value="1"/>
</dbReference>
<feature type="transmembrane region" description="Helical" evidence="11">
    <location>
        <begin position="33"/>
        <end position="54"/>
    </location>
</feature>
<proteinExistence type="predicted"/>
<reference evidence="14" key="1">
    <citation type="submission" date="2020-10" db="EMBL/GenBank/DDBJ databases">
        <title>Connecting structure to function with the recovery of over 1000 high-quality activated sludge metagenome-assembled genomes encoding full-length rRNA genes using long-read sequencing.</title>
        <authorList>
            <person name="Singleton C.M."/>
            <person name="Petriglieri F."/>
            <person name="Kristensen J.M."/>
            <person name="Kirkegaard R.H."/>
            <person name="Michaelsen T.Y."/>
            <person name="Andersen M.H."/>
            <person name="Karst S.M."/>
            <person name="Dueholm M.S."/>
            <person name="Nielsen P.H."/>
            <person name="Albertsen M."/>
        </authorList>
    </citation>
    <scope>NUCLEOTIDE SEQUENCE</scope>
    <source>
        <strain evidence="14">Bjer_18-Q3-R1-45_BAT3C.347</strain>
    </source>
</reference>
<keyword evidence="3" id="KW-1003">Cell membrane</keyword>
<name>A0A9D7E4I3_9PROT</name>
<evidence type="ECO:0000256" key="3">
    <source>
        <dbReference type="ARBA" id="ARBA00022475"/>
    </source>
</evidence>
<keyword evidence="4 11" id="KW-0812">Transmembrane</keyword>
<keyword evidence="6 14" id="KW-0067">ATP-binding</keyword>
<dbReference type="AlphaFoldDB" id="A0A9D7E4I3"/>
<evidence type="ECO:0000259" key="13">
    <source>
        <dbReference type="PROSITE" id="PS50929"/>
    </source>
</evidence>
<protein>
    <submittedName>
        <fullName evidence="14">ABC transporter ATP-binding protein</fullName>
    </submittedName>
</protein>
<feature type="region of interest" description="Disordered" evidence="10">
    <location>
        <begin position="605"/>
        <end position="631"/>
    </location>
</feature>
<evidence type="ECO:0000256" key="4">
    <source>
        <dbReference type="ARBA" id="ARBA00022692"/>
    </source>
</evidence>
<keyword evidence="5" id="KW-0547">Nucleotide-binding</keyword>
<dbReference type="InterPro" id="IPR011527">
    <property type="entry name" value="ABC1_TM_dom"/>
</dbReference>
<dbReference type="GO" id="GO:0006869">
    <property type="term" value="P:lipid transport"/>
    <property type="evidence" value="ECO:0007669"/>
    <property type="project" value="UniProtKB-KW"/>
</dbReference>
<dbReference type="SMART" id="SM00382">
    <property type="entry name" value="AAA"/>
    <property type="match status" value="1"/>
</dbReference>
<keyword evidence="8" id="KW-0445">Lipid transport</keyword>
<evidence type="ECO:0000256" key="7">
    <source>
        <dbReference type="ARBA" id="ARBA00022989"/>
    </source>
</evidence>
<sequence length="631" mass="69284">MTPSSSTVKRPGISDGLRVDRAIRLVWNAAPRWTVASFCLLAIQSVVPLGTLYLFKLIVDSLTGPAGTNAAAEIPILILLALALALLGNLCGALLGHVSTIQAHLVADNMQRVVQTKSIDMDLAYYENPQYFDKLHRAQREAPTRPIRIVDGLTQVARNSLTLLGALAMLLLFHWGVVAALLAASIPVVYFRLQHAERLYELDRQKTLSDRTGRYLNQLITTSDHAKEVRVFDFGPMIIERFAAIREKIRTALQTISASAYRRQFATESAAALAGFGSLAFIAESTLNGSTSLGELVMYFGAFQVAIGALRPTLGGLAELYQNNLFLSSLFEFLDVRRSVPDPENPTPIPTPWRLGIKIEGIGFRYPGTDQVVLDGVDMAIGPGEIVALVGRNGSGKTSLTKLLCRLYDPDDGRITVEGVDLRDCSIAELRNQISVIYQDYGRYHLTARENICIGSPNMDPHDPAVEDAAKWAGIHDEIVRLPDGYDTVLSRTLANGAELSIGQWQKLALARAYVRKSQLIVLDEPTSSLDAAAEFAFFEKFRMMADGRSALIISHRFSTVRLVDRVFVLDGGKIIESGTHGELLDLNGLYAHLYNRQASYYDGSLRPKRADEPQELRRAAAAPQSTTVTS</sequence>
<dbReference type="InterPro" id="IPR036640">
    <property type="entry name" value="ABC1_TM_sf"/>
</dbReference>
<dbReference type="InterPro" id="IPR003439">
    <property type="entry name" value="ABC_transporter-like_ATP-bd"/>
</dbReference>
<feature type="transmembrane region" description="Helical" evidence="11">
    <location>
        <begin position="74"/>
        <end position="95"/>
    </location>
</feature>
<dbReference type="InterPro" id="IPR027417">
    <property type="entry name" value="P-loop_NTPase"/>
</dbReference>
<dbReference type="FunFam" id="3.40.50.300:FF:000221">
    <property type="entry name" value="Multidrug ABC transporter ATP-binding protein"/>
    <property type="match status" value="1"/>
</dbReference>